<proteinExistence type="predicted"/>
<protein>
    <submittedName>
        <fullName evidence="1">Uncharacterized protein</fullName>
    </submittedName>
</protein>
<dbReference type="RefSeq" id="WP_377021403.1">
    <property type="nucleotide sequence ID" value="NZ_JBHLTS010000015.1"/>
</dbReference>
<accession>A0ABV6L1C9</accession>
<evidence type="ECO:0000313" key="2">
    <source>
        <dbReference type="Proteomes" id="UP001589828"/>
    </source>
</evidence>
<name>A0ABV6L1C9_9SPHI</name>
<evidence type="ECO:0000313" key="1">
    <source>
        <dbReference type="EMBL" id="MFC0513539.1"/>
    </source>
</evidence>
<organism evidence="1 2">
    <name type="scientific">Mucilaginibacter angelicae</name>
    <dbReference type="NCBI Taxonomy" id="869718"/>
    <lineage>
        <taxon>Bacteria</taxon>
        <taxon>Pseudomonadati</taxon>
        <taxon>Bacteroidota</taxon>
        <taxon>Sphingobacteriia</taxon>
        <taxon>Sphingobacteriales</taxon>
        <taxon>Sphingobacteriaceae</taxon>
        <taxon>Mucilaginibacter</taxon>
    </lineage>
</organism>
<gene>
    <name evidence="1" type="ORF">ACFFGT_04980</name>
</gene>
<keyword evidence="2" id="KW-1185">Reference proteome</keyword>
<sequence length="131" mass="14315">MEYEVSTTGGVTLITRQEEGLEVRVSELKKDESTAGLACCLGTLYRVKGGFVPQQIFLFVAGRMPLGDAGLVELKKVADFFFRTILGTELYVKEVPPDSALFGQEALRLYGKVEEEMHDGTVGAFCGSRAE</sequence>
<dbReference type="EMBL" id="JBHLTS010000015">
    <property type="protein sequence ID" value="MFC0513539.1"/>
    <property type="molecule type" value="Genomic_DNA"/>
</dbReference>
<dbReference type="Proteomes" id="UP001589828">
    <property type="component" value="Unassembled WGS sequence"/>
</dbReference>
<comment type="caution">
    <text evidence="1">The sequence shown here is derived from an EMBL/GenBank/DDBJ whole genome shotgun (WGS) entry which is preliminary data.</text>
</comment>
<reference evidence="1 2" key="1">
    <citation type="submission" date="2024-09" db="EMBL/GenBank/DDBJ databases">
        <authorList>
            <person name="Sun Q."/>
            <person name="Mori K."/>
        </authorList>
    </citation>
    <scope>NUCLEOTIDE SEQUENCE [LARGE SCALE GENOMIC DNA]</scope>
    <source>
        <strain evidence="1 2">NCAIM B.02415</strain>
    </source>
</reference>